<reference evidence="2" key="1">
    <citation type="submission" date="2022-05" db="EMBL/GenBank/DDBJ databases">
        <authorList>
            <person name="Park J.-S."/>
        </authorList>
    </citation>
    <scope>NUCLEOTIDE SEQUENCE</scope>
    <source>
        <strain evidence="2">2012CJ41-6</strain>
    </source>
</reference>
<sequence length="101" mass="11643">MKWFDPYEALARMRAEGDAGEPEISTRVENPNPNTAQTFRDNQDRPAETPHGNSVGGRHRTWTGKVVSLEAWRQLTEWEKHGPNGRVWDGSTQQWRTPDEQ</sequence>
<name>A0ABT0Q824_9RHOB</name>
<evidence type="ECO:0000313" key="3">
    <source>
        <dbReference type="Proteomes" id="UP001203880"/>
    </source>
</evidence>
<feature type="region of interest" description="Disordered" evidence="1">
    <location>
        <begin position="78"/>
        <end position="101"/>
    </location>
</feature>
<dbReference type="Proteomes" id="UP001203880">
    <property type="component" value="Unassembled WGS sequence"/>
</dbReference>
<evidence type="ECO:0000313" key="2">
    <source>
        <dbReference type="EMBL" id="MCL6286021.1"/>
    </source>
</evidence>
<proteinExistence type="predicted"/>
<dbReference type="EMBL" id="JAMFMB010000048">
    <property type="protein sequence ID" value="MCL6286021.1"/>
    <property type="molecule type" value="Genomic_DNA"/>
</dbReference>
<feature type="region of interest" description="Disordered" evidence="1">
    <location>
        <begin position="14"/>
        <end position="62"/>
    </location>
</feature>
<feature type="compositionally biased region" description="Polar residues" evidence="1">
    <location>
        <begin position="27"/>
        <end position="40"/>
    </location>
</feature>
<gene>
    <name evidence="2" type="ORF">M3P21_21120</name>
</gene>
<comment type="caution">
    <text evidence="2">The sequence shown here is derived from an EMBL/GenBank/DDBJ whole genome shotgun (WGS) entry which is preliminary data.</text>
</comment>
<protein>
    <submittedName>
        <fullName evidence="2">Uncharacterized protein</fullName>
    </submittedName>
</protein>
<accession>A0ABT0Q824</accession>
<organism evidence="2 3">
    <name type="scientific">Ruegeria spongiae</name>
    <dbReference type="NCBI Taxonomy" id="2942209"/>
    <lineage>
        <taxon>Bacteria</taxon>
        <taxon>Pseudomonadati</taxon>
        <taxon>Pseudomonadota</taxon>
        <taxon>Alphaproteobacteria</taxon>
        <taxon>Rhodobacterales</taxon>
        <taxon>Roseobacteraceae</taxon>
        <taxon>Ruegeria</taxon>
    </lineage>
</organism>
<evidence type="ECO:0000256" key="1">
    <source>
        <dbReference type="SAM" id="MobiDB-lite"/>
    </source>
</evidence>
<dbReference type="RefSeq" id="WP_249713368.1">
    <property type="nucleotide sequence ID" value="NZ_JAMFMB010000048.1"/>
</dbReference>
<feature type="compositionally biased region" description="Polar residues" evidence="1">
    <location>
        <begin position="90"/>
        <end position="101"/>
    </location>
</feature>
<keyword evidence="3" id="KW-1185">Reference proteome</keyword>